<organism evidence="9 10">
    <name type="scientific">Rhizobium leguminosarum</name>
    <dbReference type="NCBI Taxonomy" id="384"/>
    <lineage>
        <taxon>Bacteria</taxon>
        <taxon>Pseudomonadati</taxon>
        <taxon>Pseudomonadota</taxon>
        <taxon>Alphaproteobacteria</taxon>
        <taxon>Hyphomicrobiales</taxon>
        <taxon>Rhizobiaceae</taxon>
        <taxon>Rhizobium/Agrobacterium group</taxon>
        <taxon>Rhizobium</taxon>
    </lineage>
</organism>
<accession>A0A4V1P0M6</accession>
<dbReference type="AlphaFoldDB" id="A0A4V1P0M6"/>
<proteinExistence type="inferred from homology"/>
<keyword evidence="5 7" id="KW-1133">Transmembrane helix</keyword>
<dbReference type="InterPro" id="IPR035906">
    <property type="entry name" value="MetI-like_sf"/>
</dbReference>
<evidence type="ECO:0000256" key="5">
    <source>
        <dbReference type="ARBA" id="ARBA00022989"/>
    </source>
</evidence>
<feature type="transmembrane region" description="Helical" evidence="7">
    <location>
        <begin position="12"/>
        <end position="30"/>
    </location>
</feature>
<dbReference type="Pfam" id="PF00528">
    <property type="entry name" value="BPD_transp_1"/>
    <property type="match status" value="1"/>
</dbReference>
<comment type="similarity">
    <text evidence="7">Belongs to the binding-protein-dependent transport system permease family.</text>
</comment>
<evidence type="ECO:0000259" key="8">
    <source>
        <dbReference type="PROSITE" id="PS50928"/>
    </source>
</evidence>
<dbReference type="Pfam" id="PF19300">
    <property type="entry name" value="BPD_transp_1_N"/>
    <property type="match status" value="1"/>
</dbReference>
<feature type="transmembrane region" description="Helical" evidence="7">
    <location>
        <begin position="239"/>
        <end position="264"/>
    </location>
</feature>
<gene>
    <name evidence="9" type="ORF">B5P46_22840</name>
</gene>
<dbReference type="GO" id="GO:0005886">
    <property type="term" value="C:plasma membrane"/>
    <property type="evidence" value="ECO:0007669"/>
    <property type="project" value="UniProtKB-SubCell"/>
</dbReference>
<evidence type="ECO:0000313" key="9">
    <source>
        <dbReference type="EMBL" id="RXT21050.1"/>
    </source>
</evidence>
<protein>
    <submittedName>
        <fullName evidence="9">Diguanylate cyclase</fullName>
    </submittedName>
</protein>
<dbReference type="GO" id="GO:0055085">
    <property type="term" value="P:transmembrane transport"/>
    <property type="evidence" value="ECO:0007669"/>
    <property type="project" value="InterPro"/>
</dbReference>
<dbReference type="Gene3D" id="1.10.3720.10">
    <property type="entry name" value="MetI-like"/>
    <property type="match status" value="1"/>
</dbReference>
<feature type="domain" description="ABC transmembrane type-1" evidence="8">
    <location>
        <begin position="97"/>
        <end position="303"/>
    </location>
</feature>
<dbReference type="InterPro" id="IPR000515">
    <property type="entry name" value="MetI-like"/>
</dbReference>
<evidence type="ECO:0000256" key="1">
    <source>
        <dbReference type="ARBA" id="ARBA00004651"/>
    </source>
</evidence>
<keyword evidence="4 7" id="KW-0812">Transmembrane</keyword>
<sequence length="317" mass="34613">MLRYTISRLLQAVLVTLVMSLLLFMLIGLMPGDPVENMLEGNPSLTPDNIAQMRELYGMNQPLYARYGHWLYSALHGDLGYSSLYFRPVLDVLGPALIQTAKLLIACEIISIPLAMFLGAIAARKPGGWTDSIISLLAFASISLPGFWTSLILIIVFSVKLGWLPASGTPLLSDAPFTEQVVHMILPIVVLTFFHVGPLVRYVRASMIETLNSDFVRTARAKGLSETTVIMRHALRNALIPMVTVLALGFGSLFSGALVVETIFGMLGMGKVIYDAISNIDFNLALVGLLLATIVTLFSSLLADIAYAWLDPRITLK</sequence>
<dbReference type="CDD" id="cd06261">
    <property type="entry name" value="TM_PBP2"/>
    <property type="match status" value="1"/>
</dbReference>
<feature type="transmembrane region" description="Helical" evidence="7">
    <location>
        <begin position="103"/>
        <end position="123"/>
    </location>
</feature>
<evidence type="ECO:0000313" key="10">
    <source>
        <dbReference type="Proteomes" id="UP000290767"/>
    </source>
</evidence>
<dbReference type="PROSITE" id="PS50928">
    <property type="entry name" value="ABC_TM1"/>
    <property type="match status" value="1"/>
</dbReference>
<keyword evidence="2 7" id="KW-0813">Transport</keyword>
<dbReference type="PANTHER" id="PTHR43163:SF6">
    <property type="entry name" value="DIPEPTIDE TRANSPORT SYSTEM PERMEASE PROTEIN DPPB-RELATED"/>
    <property type="match status" value="1"/>
</dbReference>
<feature type="transmembrane region" description="Helical" evidence="7">
    <location>
        <begin position="135"/>
        <end position="161"/>
    </location>
</feature>
<dbReference type="PANTHER" id="PTHR43163">
    <property type="entry name" value="DIPEPTIDE TRANSPORT SYSTEM PERMEASE PROTEIN DPPB-RELATED"/>
    <property type="match status" value="1"/>
</dbReference>
<keyword evidence="6 7" id="KW-0472">Membrane</keyword>
<feature type="transmembrane region" description="Helical" evidence="7">
    <location>
        <begin position="284"/>
        <end position="310"/>
    </location>
</feature>
<evidence type="ECO:0000256" key="7">
    <source>
        <dbReference type="RuleBase" id="RU363032"/>
    </source>
</evidence>
<name>A0A4V1P0M6_RHILE</name>
<comment type="caution">
    <text evidence="9">The sequence shown here is derived from an EMBL/GenBank/DDBJ whole genome shotgun (WGS) entry which is preliminary data.</text>
</comment>
<dbReference type="RefSeq" id="WP_129420744.1">
    <property type="nucleotide sequence ID" value="NZ_MZMU01000015.1"/>
</dbReference>
<comment type="subcellular location">
    <subcellularLocation>
        <location evidence="1 7">Cell membrane</location>
        <topology evidence="1 7">Multi-pass membrane protein</topology>
    </subcellularLocation>
</comment>
<evidence type="ECO:0000256" key="6">
    <source>
        <dbReference type="ARBA" id="ARBA00023136"/>
    </source>
</evidence>
<evidence type="ECO:0000256" key="2">
    <source>
        <dbReference type="ARBA" id="ARBA00022448"/>
    </source>
</evidence>
<keyword evidence="3" id="KW-1003">Cell membrane</keyword>
<dbReference type="InterPro" id="IPR045621">
    <property type="entry name" value="BPD_transp_1_N"/>
</dbReference>
<dbReference type="EMBL" id="MZMU01000015">
    <property type="protein sequence ID" value="RXT21050.1"/>
    <property type="molecule type" value="Genomic_DNA"/>
</dbReference>
<reference evidence="9 10" key="1">
    <citation type="submission" date="2017-03" db="EMBL/GenBank/DDBJ databases">
        <authorList>
            <person name="Safronova V.I."/>
            <person name="Sazanova A.L."/>
            <person name="Chirak E.R."/>
        </authorList>
    </citation>
    <scope>NUCLEOTIDE SEQUENCE [LARGE SCALE GENOMIC DNA]</scope>
    <source>
        <strain evidence="9 10">Tri-43</strain>
    </source>
</reference>
<evidence type="ECO:0000256" key="3">
    <source>
        <dbReference type="ARBA" id="ARBA00022475"/>
    </source>
</evidence>
<evidence type="ECO:0000256" key="4">
    <source>
        <dbReference type="ARBA" id="ARBA00022692"/>
    </source>
</evidence>
<dbReference type="SUPFAM" id="SSF161098">
    <property type="entry name" value="MetI-like"/>
    <property type="match status" value="1"/>
</dbReference>
<dbReference type="Proteomes" id="UP000290767">
    <property type="component" value="Unassembled WGS sequence"/>
</dbReference>
<feature type="transmembrane region" description="Helical" evidence="7">
    <location>
        <begin position="181"/>
        <end position="203"/>
    </location>
</feature>